<feature type="domain" description="Enoyl reductase (ER)" evidence="7">
    <location>
        <begin position="10"/>
        <end position="327"/>
    </location>
</feature>
<evidence type="ECO:0000256" key="6">
    <source>
        <dbReference type="ARBA" id="ARBA00022990"/>
    </source>
</evidence>
<comment type="subunit">
    <text evidence="2">Homotetramer.</text>
</comment>
<evidence type="ECO:0000259" key="7">
    <source>
        <dbReference type="SMART" id="SM00829"/>
    </source>
</evidence>
<gene>
    <name evidence="8" type="ORF">LY60_03221</name>
</gene>
<evidence type="ECO:0000256" key="4">
    <source>
        <dbReference type="ARBA" id="ARBA00022857"/>
    </source>
</evidence>
<dbReference type="InterPro" id="IPR013149">
    <property type="entry name" value="ADH-like_C"/>
</dbReference>
<keyword evidence="4" id="KW-0521">NADP</keyword>
<dbReference type="EMBL" id="VLKH01000012">
    <property type="protein sequence ID" value="TWH77713.1"/>
    <property type="molecule type" value="Genomic_DNA"/>
</dbReference>
<dbReference type="InterPro" id="IPR002364">
    <property type="entry name" value="Quin_OxRdtase/zeta-crystal_CS"/>
</dbReference>
<name>A0A562J3Q1_9FIRM</name>
<dbReference type="CDD" id="cd08272">
    <property type="entry name" value="MDR6"/>
    <property type="match status" value="1"/>
</dbReference>
<keyword evidence="3" id="KW-0963">Cytoplasm</keyword>
<dbReference type="PANTHER" id="PTHR44154:SF1">
    <property type="entry name" value="QUINONE OXIDOREDUCTASE"/>
    <property type="match status" value="1"/>
</dbReference>
<dbReference type="Proteomes" id="UP000315343">
    <property type="component" value="Unassembled WGS sequence"/>
</dbReference>
<protein>
    <submittedName>
        <fullName evidence="8">NADPH2:quinone reductase</fullName>
    </submittedName>
</protein>
<reference evidence="8 9" key="1">
    <citation type="submission" date="2019-07" db="EMBL/GenBank/DDBJ databases">
        <title>Genomic Encyclopedia of Type Strains, Phase I: the one thousand microbial genomes (KMG-I) project.</title>
        <authorList>
            <person name="Kyrpides N."/>
        </authorList>
    </citation>
    <scope>NUCLEOTIDE SEQUENCE [LARGE SCALE GENOMIC DNA]</scope>
    <source>
        <strain evidence="8 9">DSM 13558</strain>
    </source>
</reference>
<organism evidence="8 9">
    <name type="scientific">Sedimentibacter saalensis</name>
    <dbReference type="NCBI Taxonomy" id="130788"/>
    <lineage>
        <taxon>Bacteria</taxon>
        <taxon>Bacillati</taxon>
        <taxon>Bacillota</taxon>
        <taxon>Tissierellia</taxon>
        <taxon>Sedimentibacter</taxon>
    </lineage>
</organism>
<evidence type="ECO:0000256" key="3">
    <source>
        <dbReference type="ARBA" id="ARBA00022490"/>
    </source>
</evidence>
<dbReference type="InterPro" id="IPR011032">
    <property type="entry name" value="GroES-like_sf"/>
</dbReference>
<sequence length="332" mass="36188">MKAMVINKFGGPEVFELADIPKPEVKPGYVLVRVIASSLNPFEIKLRSGLLPEFMPPFPAILNSDVSGVVVAVGENVEVLKPGDEVYGFIGGMTDENGALAEYALVDEELLCKKPSNIDFKTAALFPLVGISAYKAIIENSRLKPGDKVLIHGAGGGVGHIAVQFAKMLNAEVYATVSNDEKAEIAEHLGADYVINYKTTDVEEYLNKYTDGKGFDVVFDTIGADNLINSFKAAKVEGLVLTTNSRVALDLTLVHHKSLTLKTIFIVLPILTRTDRSEMGNILNEMKKMIEAGNLTIYRDKTEFNFSEIINAHKYYEAGGTTAKIALINDLI</sequence>
<dbReference type="InterPro" id="IPR036291">
    <property type="entry name" value="NAD(P)-bd_dom_sf"/>
</dbReference>
<dbReference type="GO" id="GO:0008270">
    <property type="term" value="F:zinc ion binding"/>
    <property type="evidence" value="ECO:0007669"/>
    <property type="project" value="InterPro"/>
</dbReference>
<dbReference type="RefSeq" id="WP_145086048.1">
    <property type="nucleotide sequence ID" value="NZ_JBCFAR010000009.1"/>
</dbReference>
<keyword evidence="6" id="KW-0007">Acetylation</keyword>
<dbReference type="Gene3D" id="3.90.180.10">
    <property type="entry name" value="Medium-chain alcohol dehydrogenases, catalytic domain"/>
    <property type="match status" value="1"/>
</dbReference>
<dbReference type="PROSITE" id="PS01162">
    <property type="entry name" value="QOR_ZETA_CRYSTAL"/>
    <property type="match status" value="1"/>
</dbReference>
<dbReference type="OrthoDB" id="9792162at2"/>
<evidence type="ECO:0000313" key="8">
    <source>
        <dbReference type="EMBL" id="TWH77713.1"/>
    </source>
</evidence>
<dbReference type="Pfam" id="PF08240">
    <property type="entry name" value="ADH_N"/>
    <property type="match status" value="1"/>
</dbReference>
<comment type="caution">
    <text evidence="8">The sequence shown here is derived from an EMBL/GenBank/DDBJ whole genome shotgun (WGS) entry which is preliminary data.</text>
</comment>
<dbReference type="GO" id="GO:0016491">
    <property type="term" value="F:oxidoreductase activity"/>
    <property type="evidence" value="ECO:0007669"/>
    <property type="project" value="InterPro"/>
</dbReference>
<dbReference type="SUPFAM" id="SSF50129">
    <property type="entry name" value="GroES-like"/>
    <property type="match status" value="1"/>
</dbReference>
<keyword evidence="5" id="KW-0694">RNA-binding</keyword>
<dbReference type="InterPro" id="IPR020843">
    <property type="entry name" value="ER"/>
</dbReference>
<dbReference type="AlphaFoldDB" id="A0A562J3Q1"/>
<dbReference type="Pfam" id="PF00107">
    <property type="entry name" value="ADH_zinc_N"/>
    <property type="match status" value="1"/>
</dbReference>
<comment type="subcellular location">
    <subcellularLocation>
        <location evidence="1">Cytoplasm</location>
    </subcellularLocation>
</comment>
<dbReference type="Gene3D" id="3.40.50.720">
    <property type="entry name" value="NAD(P)-binding Rossmann-like Domain"/>
    <property type="match status" value="1"/>
</dbReference>
<evidence type="ECO:0000256" key="2">
    <source>
        <dbReference type="ARBA" id="ARBA00011881"/>
    </source>
</evidence>
<dbReference type="PANTHER" id="PTHR44154">
    <property type="entry name" value="QUINONE OXIDOREDUCTASE"/>
    <property type="match status" value="1"/>
</dbReference>
<dbReference type="InterPro" id="IPR013154">
    <property type="entry name" value="ADH-like_N"/>
</dbReference>
<evidence type="ECO:0000313" key="9">
    <source>
        <dbReference type="Proteomes" id="UP000315343"/>
    </source>
</evidence>
<dbReference type="GO" id="GO:0005737">
    <property type="term" value="C:cytoplasm"/>
    <property type="evidence" value="ECO:0007669"/>
    <property type="project" value="UniProtKB-SubCell"/>
</dbReference>
<accession>A0A562J3Q1</accession>
<evidence type="ECO:0000256" key="1">
    <source>
        <dbReference type="ARBA" id="ARBA00004496"/>
    </source>
</evidence>
<evidence type="ECO:0000256" key="5">
    <source>
        <dbReference type="ARBA" id="ARBA00022884"/>
    </source>
</evidence>
<dbReference type="InterPro" id="IPR051603">
    <property type="entry name" value="Zinc-ADH_QOR/CCCR"/>
</dbReference>
<dbReference type="GO" id="GO:0003723">
    <property type="term" value="F:RNA binding"/>
    <property type="evidence" value="ECO:0007669"/>
    <property type="project" value="UniProtKB-KW"/>
</dbReference>
<proteinExistence type="predicted"/>
<keyword evidence="9" id="KW-1185">Reference proteome</keyword>
<dbReference type="SMART" id="SM00829">
    <property type="entry name" value="PKS_ER"/>
    <property type="match status" value="1"/>
</dbReference>
<dbReference type="SUPFAM" id="SSF51735">
    <property type="entry name" value="NAD(P)-binding Rossmann-fold domains"/>
    <property type="match status" value="1"/>
</dbReference>